<feature type="domain" description="Pterin-binding" evidence="9">
    <location>
        <begin position="483"/>
        <end position="778"/>
    </location>
</feature>
<dbReference type="Gene3D" id="3.30.1130.10">
    <property type="match status" value="2"/>
</dbReference>
<dbReference type="PANTHER" id="PTHR20941">
    <property type="entry name" value="FOLATE SYNTHESIS PROTEINS"/>
    <property type="match status" value="1"/>
</dbReference>
<evidence type="ECO:0000256" key="7">
    <source>
        <dbReference type="ARBA" id="ARBA00022840"/>
    </source>
</evidence>
<dbReference type="GO" id="GO:0046656">
    <property type="term" value="P:folic acid biosynthetic process"/>
    <property type="evidence" value="ECO:0007669"/>
    <property type="project" value="UniProtKB-KW"/>
</dbReference>
<keyword evidence="11" id="KW-1185">Reference proteome</keyword>
<dbReference type="GO" id="GO:0004150">
    <property type="term" value="F:dihydroneopterin aldolase activity"/>
    <property type="evidence" value="ECO:0007669"/>
    <property type="project" value="InterPro"/>
</dbReference>
<dbReference type="EC" id="2.7.6.3" evidence="3"/>
<dbReference type="SUPFAM" id="SSF55083">
    <property type="entry name" value="6-hydroxymethyl-7,8-dihydropterin pyrophosphokinase, HPPK"/>
    <property type="match status" value="1"/>
</dbReference>
<dbReference type="EMBL" id="JAACJJ010000015">
    <property type="protein sequence ID" value="KAF5325517.1"/>
    <property type="molecule type" value="Genomic_DNA"/>
</dbReference>
<dbReference type="PROSITE" id="PS50972">
    <property type="entry name" value="PTERIN_BINDING"/>
    <property type="match status" value="1"/>
</dbReference>
<reference evidence="10 11" key="1">
    <citation type="journal article" date="2020" name="ISME J.">
        <title>Uncovering the hidden diversity of litter-decomposition mechanisms in mushroom-forming fungi.</title>
        <authorList>
            <person name="Floudas D."/>
            <person name="Bentzer J."/>
            <person name="Ahren D."/>
            <person name="Johansson T."/>
            <person name="Persson P."/>
            <person name="Tunlid A."/>
        </authorList>
    </citation>
    <scope>NUCLEOTIDE SEQUENCE [LARGE SCALE GENOMIC DNA]</scope>
    <source>
        <strain evidence="10 11">CBS 101986</strain>
    </source>
</reference>
<evidence type="ECO:0000256" key="8">
    <source>
        <dbReference type="ARBA" id="ARBA00022909"/>
    </source>
</evidence>
<dbReference type="SMART" id="SM00905">
    <property type="entry name" value="FolB"/>
    <property type="match status" value="2"/>
</dbReference>
<dbReference type="PROSITE" id="PS00794">
    <property type="entry name" value="HPPK"/>
    <property type="match status" value="1"/>
</dbReference>
<proteinExistence type="inferred from homology"/>
<dbReference type="Gene3D" id="3.20.20.20">
    <property type="entry name" value="Dihydropteroate synthase-like"/>
    <property type="match status" value="1"/>
</dbReference>
<dbReference type="GO" id="GO:0016301">
    <property type="term" value="F:kinase activity"/>
    <property type="evidence" value="ECO:0007669"/>
    <property type="project" value="UniProtKB-KW"/>
</dbReference>
<evidence type="ECO:0000313" key="10">
    <source>
        <dbReference type="EMBL" id="KAF5325517.1"/>
    </source>
</evidence>
<keyword evidence="5" id="KW-0547">Nucleotide-binding</keyword>
<dbReference type="SUPFAM" id="SSF51717">
    <property type="entry name" value="Dihydropteroate synthetase-like"/>
    <property type="match status" value="1"/>
</dbReference>
<dbReference type="PROSITE" id="PS00793">
    <property type="entry name" value="DHPS_2"/>
    <property type="match status" value="1"/>
</dbReference>
<dbReference type="OrthoDB" id="615426at2759"/>
<comment type="caution">
    <text evidence="10">The sequence shown here is derived from an EMBL/GenBank/DDBJ whole genome shotgun (WGS) entry which is preliminary data.</text>
</comment>
<dbReference type="InterPro" id="IPR035907">
    <property type="entry name" value="Hppk_sf"/>
</dbReference>
<dbReference type="Pfam" id="PF02152">
    <property type="entry name" value="FolB"/>
    <property type="match status" value="2"/>
</dbReference>
<keyword evidence="7" id="KW-0067">ATP-binding</keyword>
<sequence length="786" mass="85584">MSSQGSDTIRVNDLIVRVWLGTGAQWRSDETRFTEQPISLTIGILTDVSGAAQADDIKQTIDYAELADRVQNSLASDSQTFDGLEDILAHICPLLVSEVDREVEVKIVQLRAPLHCKTTGIHFKAVISRNGSWTTSKVTHFIDDLTCPTVVGILDVERQEKQDVIANVSIETDEDGLSPENWIDLRHITQILYKEIAVAEFQTLEALTSFVASKTLENLGRPRSVSVRVAKPSALVFARSPEVQITRTLADYPLTPEPEVPAIHRAAIAVGSNLGDSFHNIEYALRLLEVPHGVLETPTEIGLEVTVVNTSFMYETAPMYVTDQPSFINCACMVETTLSPTELLRLLKKIEAIVGRVPSIRNGPRAVDLDVVFYDGIVYDTRADKKASLEGELVVPHPLMQEREFVLRPLADMIPDYVHPVLRKSVSNLLNQVVLPDASPMNKVLPWPRFPLTTSFAHASEMSIPETLTHWTYPSTEGGARKTHLMATLNVTPDSFSDGAKHNVLSAALSYAASSVAAGATIIDIGGYSTRPGAAFVTVEDEISRVVPAVKALRDCTLSPETVQTPISVDTFRWEVAEEAIKAGANCINDVYAFSGPDSWPLPTNHGEELTYITKLKAVARKGDAGKNKDYSQYSYASGSTLEGVRVELGGKIDQTVLGKGGVRRWLVIVDPGIGFSKTLQGNVEVLRNARSIVSDIPIGNPKNEPGLYKNPLAGFPQLIGASRKSFLGAILAEDPHGRQTAPNERIFATATAVSCAVQQGALVVRVHDVQEMADVVKVADSIWSA</sequence>
<comment type="similarity">
    <text evidence="2">In the N-terminal section; belongs to the DHNA family.</text>
</comment>
<dbReference type="GO" id="GO:0004156">
    <property type="term" value="F:dihydropteroate synthase activity"/>
    <property type="evidence" value="ECO:0007669"/>
    <property type="project" value="TreeGrafter"/>
</dbReference>
<accession>A0A8H5BLH3</accession>
<dbReference type="Proteomes" id="UP000567179">
    <property type="component" value="Unassembled WGS sequence"/>
</dbReference>
<evidence type="ECO:0000256" key="3">
    <source>
        <dbReference type="ARBA" id="ARBA00013253"/>
    </source>
</evidence>
<protein>
    <recommendedName>
        <fullName evidence="3">2-amino-4-hydroxy-6-hydroxymethyldihydropteridine diphosphokinase</fullName>
        <ecNumber evidence="3">2.7.6.3</ecNumber>
    </recommendedName>
</protein>
<name>A0A8H5BLH3_9AGAR</name>
<keyword evidence="4" id="KW-0808">Transferase</keyword>
<dbReference type="InterPro" id="IPR043133">
    <property type="entry name" value="GTP-CH-I_C/QueF"/>
</dbReference>
<dbReference type="Pfam" id="PF00809">
    <property type="entry name" value="Pterin_bind"/>
    <property type="match status" value="1"/>
</dbReference>
<evidence type="ECO:0000256" key="5">
    <source>
        <dbReference type="ARBA" id="ARBA00022741"/>
    </source>
</evidence>
<dbReference type="PANTHER" id="PTHR20941:SF1">
    <property type="entry name" value="FOLIC ACID SYNTHESIS PROTEIN FOL1"/>
    <property type="match status" value="1"/>
</dbReference>
<evidence type="ECO:0000256" key="6">
    <source>
        <dbReference type="ARBA" id="ARBA00022777"/>
    </source>
</evidence>
<dbReference type="Gene3D" id="3.30.70.560">
    <property type="entry name" value="7,8-Dihydro-6-hydroxymethylpterin-pyrophosphokinase HPPK"/>
    <property type="match status" value="1"/>
</dbReference>
<dbReference type="InterPro" id="IPR011005">
    <property type="entry name" value="Dihydropteroate_synth-like_sf"/>
</dbReference>
<dbReference type="AlphaFoldDB" id="A0A8H5BLH3"/>
<dbReference type="CDD" id="cd00483">
    <property type="entry name" value="HPPK"/>
    <property type="match status" value="1"/>
</dbReference>
<keyword evidence="6" id="KW-0418">Kinase</keyword>
<dbReference type="GO" id="GO:0005740">
    <property type="term" value="C:mitochondrial envelope"/>
    <property type="evidence" value="ECO:0007669"/>
    <property type="project" value="TreeGrafter"/>
</dbReference>
<evidence type="ECO:0000259" key="9">
    <source>
        <dbReference type="PROSITE" id="PS50972"/>
    </source>
</evidence>
<dbReference type="NCBIfam" id="TIGR01498">
    <property type="entry name" value="folK"/>
    <property type="match status" value="1"/>
</dbReference>
<comment type="pathway">
    <text evidence="1">Cofactor biosynthesis; tetrahydrofolate biosynthesis; 2-amino-4-hydroxy-6-hydroxymethyl-7,8-dihydropteridine diphosphate from 7,8-dihydroneopterin triphosphate: step 4/4.</text>
</comment>
<dbReference type="InterPro" id="IPR045031">
    <property type="entry name" value="DHP_synth-like"/>
</dbReference>
<dbReference type="InterPro" id="IPR000550">
    <property type="entry name" value="Hppk"/>
</dbReference>
<dbReference type="GO" id="GO:0003848">
    <property type="term" value="F:2-amino-4-hydroxy-6-hydroxymethyldihydropteridine diphosphokinase activity"/>
    <property type="evidence" value="ECO:0007669"/>
    <property type="project" value="UniProtKB-EC"/>
</dbReference>
<evidence type="ECO:0000256" key="2">
    <source>
        <dbReference type="ARBA" id="ARBA00009640"/>
    </source>
</evidence>
<dbReference type="SUPFAM" id="SSF55620">
    <property type="entry name" value="Tetrahydrobiopterin biosynthesis enzymes-like"/>
    <property type="match status" value="2"/>
</dbReference>
<dbReference type="GO" id="GO:0005524">
    <property type="term" value="F:ATP binding"/>
    <property type="evidence" value="ECO:0007669"/>
    <property type="project" value="UniProtKB-KW"/>
</dbReference>
<dbReference type="InterPro" id="IPR006157">
    <property type="entry name" value="FolB_dom"/>
</dbReference>
<dbReference type="InterPro" id="IPR000489">
    <property type="entry name" value="Pterin-binding_dom"/>
</dbReference>
<dbReference type="UniPathway" id="UPA00077">
    <property type="reaction ID" value="UER00155"/>
</dbReference>
<evidence type="ECO:0000256" key="4">
    <source>
        <dbReference type="ARBA" id="ARBA00022679"/>
    </source>
</evidence>
<dbReference type="Pfam" id="PF01288">
    <property type="entry name" value="HPPK"/>
    <property type="match status" value="1"/>
</dbReference>
<gene>
    <name evidence="10" type="ORF">D9619_009704</name>
</gene>
<keyword evidence="8" id="KW-0289">Folate biosynthesis</keyword>
<evidence type="ECO:0000313" key="11">
    <source>
        <dbReference type="Proteomes" id="UP000567179"/>
    </source>
</evidence>
<evidence type="ECO:0000256" key="1">
    <source>
        <dbReference type="ARBA" id="ARBA00005051"/>
    </source>
</evidence>
<organism evidence="10 11">
    <name type="scientific">Psilocybe cf. subviscida</name>
    <dbReference type="NCBI Taxonomy" id="2480587"/>
    <lineage>
        <taxon>Eukaryota</taxon>
        <taxon>Fungi</taxon>
        <taxon>Dikarya</taxon>
        <taxon>Basidiomycota</taxon>
        <taxon>Agaricomycotina</taxon>
        <taxon>Agaricomycetes</taxon>
        <taxon>Agaricomycetidae</taxon>
        <taxon>Agaricales</taxon>
        <taxon>Agaricineae</taxon>
        <taxon>Strophariaceae</taxon>
        <taxon>Psilocybe</taxon>
    </lineage>
</organism>
<dbReference type="GO" id="GO:0046654">
    <property type="term" value="P:tetrahydrofolate biosynthetic process"/>
    <property type="evidence" value="ECO:0007669"/>
    <property type="project" value="UniProtKB-UniPathway"/>
</dbReference>